<dbReference type="GO" id="GO:0103016">
    <property type="term" value="F:tRNA-uridine 2-sulfurtransferase activity"/>
    <property type="evidence" value="ECO:0007669"/>
    <property type="project" value="UniProtKB-EC"/>
</dbReference>
<keyword evidence="2 9" id="KW-0808">Transferase</keyword>
<dbReference type="Gene3D" id="2.30.30.280">
    <property type="entry name" value="Adenine nucleotide alpha hydrolases-like domains"/>
    <property type="match status" value="1"/>
</dbReference>
<evidence type="ECO:0000256" key="6">
    <source>
        <dbReference type="ARBA" id="ARBA00022884"/>
    </source>
</evidence>
<evidence type="ECO:0000256" key="3">
    <source>
        <dbReference type="ARBA" id="ARBA00022694"/>
    </source>
</evidence>
<evidence type="ECO:0000256" key="8">
    <source>
        <dbReference type="ARBA" id="ARBA00051542"/>
    </source>
</evidence>
<dbReference type="NCBIfam" id="NF001138">
    <property type="entry name" value="PRK00143.1"/>
    <property type="match status" value="1"/>
</dbReference>
<dbReference type="GO" id="GO:0002143">
    <property type="term" value="P:tRNA wobble position uridine thiolation"/>
    <property type="evidence" value="ECO:0007669"/>
    <property type="project" value="TreeGrafter"/>
</dbReference>
<dbReference type="Pfam" id="PF20258">
    <property type="entry name" value="tRNA_Me_trans_C"/>
    <property type="match status" value="1"/>
</dbReference>
<evidence type="ECO:0000256" key="5">
    <source>
        <dbReference type="ARBA" id="ARBA00022840"/>
    </source>
</evidence>
<sequence length="373" mass="42744">MKKAKQKKKVLVALSGGIDSAVSAYLLIKKGCQVEAAFMKNWSSTTGLKLQECPWLKDRQDALRVAAFLKIKIHTLDFEKEYQKTVMQYFFDEYKKGRTPNPDVMCNKEIKFKLLYNWAMKNGFNFLATGHYTQIKKVAFLHGRAKMQPSSVPIYRLLRSKDEFKDQTYFIYNVKQEQLPHLLFPIGGMKKKDVRSLARKIGLPNADRKESMGLCFVGKIRLKEFLEQKLKPKKGPIINQDGEKIGEHNGLYNFTLGQRQGVNIGGSGPYFVYAKDLKTNKLYVTNFADDDRLKTKEVQIHSVNWINNTVLSKQYTVLNGRYRHQGELVPLTIKKIKNDLYQVIFRRPQKAVASGQSLVLYKGKECVGGGVIV</sequence>
<evidence type="ECO:0000256" key="9">
    <source>
        <dbReference type="HAMAP-Rule" id="MF_00144"/>
    </source>
</evidence>
<dbReference type="GO" id="GO:0005737">
    <property type="term" value="C:cytoplasm"/>
    <property type="evidence" value="ECO:0007669"/>
    <property type="project" value="UniProtKB-SubCell"/>
</dbReference>
<organism evidence="12 13">
    <name type="scientific">Candidatus Doudnabacteria bacterium CG10_big_fil_rev_8_21_14_0_10_42_18</name>
    <dbReference type="NCBI Taxonomy" id="1974552"/>
    <lineage>
        <taxon>Bacteria</taxon>
        <taxon>Candidatus Doudnaibacteriota</taxon>
    </lineage>
</organism>
<protein>
    <recommendedName>
        <fullName evidence="9">tRNA-specific 2-thiouridylase MnmA</fullName>
        <ecNumber evidence="9">2.8.1.13</ecNumber>
    </recommendedName>
</protein>
<dbReference type="FunFam" id="2.30.30.280:FF:000001">
    <property type="entry name" value="tRNA-specific 2-thiouridylase MnmA"/>
    <property type="match status" value="1"/>
</dbReference>
<gene>
    <name evidence="9" type="primary">mnmA</name>
    <name evidence="12" type="ORF">COT92_03190</name>
</gene>
<dbReference type="PANTHER" id="PTHR11933:SF5">
    <property type="entry name" value="MITOCHONDRIAL TRNA-SPECIFIC 2-THIOURIDYLASE 1"/>
    <property type="match status" value="1"/>
</dbReference>
<feature type="active site" description="Cysteine persulfide intermediate" evidence="9">
    <location>
        <position position="215"/>
    </location>
</feature>
<dbReference type="EMBL" id="PFAK01000051">
    <property type="protein sequence ID" value="PIR96051.1"/>
    <property type="molecule type" value="Genomic_DNA"/>
</dbReference>
<dbReference type="InterPro" id="IPR023382">
    <property type="entry name" value="MnmA-like_central_sf"/>
</dbReference>
<keyword evidence="3 9" id="KW-0819">tRNA processing</keyword>
<dbReference type="SUPFAM" id="SSF52402">
    <property type="entry name" value="Adenine nucleotide alpha hydrolases-like"/>
    <property type="match status" value="1"/>
</dbReference>
<feature type="domain" description="tRNA-specific 2-thiouridylase MnmA-like central" evidence="11">
    <location>
        <begin position="223"/>
        <end position="285"/>
    </location>
</feature>
<comment type="caution">
    <text evidence="12">The sequence shown here is derived from an EMBL/GenBank/DDBJ whole genome shotgun (WGS) entry which is preliminary data.</text>
</comment>
<feature type="domain" description="tRNA-specific 2-thiouridylase MnmA-like C-terminal" evidence="10">
    <location>
        <begin position="296"/>
        <end position="372"/>
    </location>
</feature>
<feature type="site" description="Interaction with tRNA" evidence="9">
    <location>
        <position position="131"/>
    </location>
</feature>
<dbReference type="NCBIfam" id="TIGR00420">
    <property type="entry name" value="trmU"/>
    <property type="match status" value="1"/>
</dbReference>
<keyword evidence="5 9" id="KW-0067">ATP-binding</keyword>
<evidence type="ECO:0000256" key="2">
    <source>
        <dbReference type="ARBA" id="ARBA00022679"/>
    </source>
</evidence>
<feature type="binding site" evidence="9">
    <location>
        <position position="39"/>
    </location>
    <ligand>
        <name>ATP</name>
        <dbReference type="ChEBI" id="CHEBI:30616"/>
    </ligand>
</feature>
<dbReference type="Pfam" id="PF03054">
    <property type="entry name" value="tRNA_Me_trans"/>
    <property type="match status" value="1"/>
</dbReference>
<comment type="similarity">
    <text evidence="9">Belongs to the MnmA/TRMU family.</text>
</comment>
<dbReference type="GO" id="GO:0005524">
    <property type="term" value="F:ATP binding"/>
    <property type="evidence" value="ECO:0007669"/>
    <property type="project" value="UniProtKB-KW"/>
</dbReference>
<evidence type="ECO:0000256" key="1">
    <source>
        <dbReference type="ARBA" id="ARBA00022555"/>
    </source>
</evidence>
<feature type="region of interest" description="Interaction with tRNA" evidence="9">
    <location>
        <begin position="165"/>
        <end position="167"/>
    </location>
</feature>
<feature type="active site" description="Nucleophile" evidence="9">
    <location>
        <position position="106"/>
    </location>
</feature>
<keyword evidence="7" id="KW-1015">Disulfide bond</keyword>
<proteinExistence type="inferred from homology"/>
<feature type="binding site" evidence="9">
    <location>
        <begin position="13"/>
        <end position="20"/>
    </location>
    <ligand>
        <name>ATP</name>
        <dbReference type="ChEBI" id="CHEBI:30616"/>
    </ligand>
</feature>
<dbReference type="CDD" id="cd01998">
    <property type="entry name" value="MnmA_TRMU-like"/>
    <property type="match status" value="1"/>
</dbReference>
<comment type="caution">
    <text evidence="9">Lacks conserved residue(s) required for the propagation of feature annotation.</text>
</comment>
<dbReference type="AlphaFoldDB" id="A0A2H0VAG2"/>
<dbReference type="HAMAP" id="MF_00144">
    <property type="entry name" value="tRNA_thiouridyl_MnmA"/>
    <property type="match status" value="1"/>
</dbReference>
<dbReference type="InterPro" id="IPR004506">
    <property type="entry name" value="MnmA-like"/>
</dbReference>
<comment type="function">
    <text evidence="9">Catalyzes the 2-thiolation of uridine at the wobble position (U34) of tRNA, leading to the formation of s(2)U34.</text>
</comment>
<keyword evidence="9" id="KW-0963">Cytoplasm</keyword>
<accession>A0A2H0VAG2</accession>
<keyword evidence="1 9" id="KW-0820">tRNA-binding</keyword>
<dbReference type="Proteomes" id="UP000230922">
    <property type="component" value="Unassembled WGS sequence"/>
</dbReference>
<keyword evidence="6 9" id="KW-0694">RNA-binding</keyword>
<dbReference type="InterPro" id="IPR046885">
    <property type="entry name" value="MnmA-like_C"/>
</dbReference>
<feature type="region of interest" description="Interaction with target base in tRNA" evidence="9">
    <location>
        <begin position="101"/>
        <end position="103"/>
    </location>
</feature>
<keyword evidence="4 9" id="KW-0547">Nucleotide-binding</keyword>
<feature type="site" description="Interaction with tRNA" evidence="9">
    <location>
        <position position="356"/>
    </location>
</feature>
<dbReference type="PANTHER" id="PTHR11933">
    <property type="entry name" value="TRNA 5-METHYLAMINOMETHYL-2-THIOURIDYLATE -METHYLTRANSFERASE"/>
    <property type="match status" value="1"/>
</dbReference>
<comment type="subcellular location">
    <subcellularLocation>
        <location evidence="9">Cytoplasm</location>
    </subcellularLocation>
</comment>
<evidence type="ECO:0000313" key="13">
    <source>
        <dbReference type="Proteomes" id="UP000230922"/>
    </source>
</evidence>
<evidence type="ECO:0000256" key="4">
    <source>
        <dbReference type="ARBA" id="ARBA00022741"/>
    </source>
</evidence>
<dbReference type="Gene3D" id="3.40.50.620">
    <property type="entry name" value="HUPs"/>
    <property type="match status" value="1"/>
</dbReference>
<feature type="binding site" evidence="9">
    <location>
        <position position="130"/>
    </location>
    <ligand>
        <name>ATP</name>
        <dbReference type="ChEBI" id="CHEBI:30616"/>
    </ligand>
</feature>
<evidence type="ECO:0000256" key="7">
    <source>
        <dbReference type="ARBA" id="ARBA00023157"/>
    </source>
</evidence>
<dbReference type="InterPro" id="IPR014729">
    <property type="entry name" value="Rossmann-like_a/b/a_fold"/>
</dbReference>
<comment type="catalytic activity">
    <reaction evidence="8 9">
        <text>S-sulfanyl-L-cysteinyl-[protein] + uridine(34) in tRNA + AH2 + ATP = 2-thiouridine(34) in tRNA + L-cysteinyl-[protein] + A + AMP + diphosphate + H(+)</text>
        <dbReference type="Rhea" id="RHEA:47032"/>
        <dbReference type="Rhea" id="RHEA-COMP:10131"/>
        <dbReference type="Rhea" id="RHEA-COMP:11726"/>
        <dbReference type="Rhea" id="RHEA-COMP:11727"/>
        <dbReference type="Rhea" id="RHEA-COMP:11728"/>
        <dbReference type="ChEBI" id="CHEBI:13193"/>
        <dbReference type="ChEBI" id="CHEBI:15378"/>
        <dbReference type="ChEBI" id="CHEBI:17499"/>
        <dbReference type="ChEBI" id="CHEBI:29950"/>
        <dbReference type="ChEBI" id="CHEBI:30616"/>
        <dbReference type="ChEBI" id="CHEBI:33019"/>
        <dbReference type="ChEBI" id="CHEBI:61963"/>
        <dbReference type="ChEBI" id="CHEBI:65315"/>
        <dbReference type="ChEBI" id="CHEBI:87170"/>
        <dbReference type="ChEBI" id="CHEBI:456215"/>
        <dbReference type="EC" id="2.8.1.13"/>
    </reaction>
</comment>
<dbReference type="Gene3D" id="2.40.30.10">
    <property type="entry name" value="Translation factors"/>
    <property type="match status" value="1"/>
</dbReference>
<name>A0A2H0VAG2_9BACT</name>
<evidence type="ECO:0000259" key="11">
    <source>
        <dbReference type="Pfam" id="PF20259"/>
    </source>
</evidence>
<dbReference type="Pfam" id="PF20259">
    <property type="entry name" value="tRNA_Me_trans_M"/>
    <property type="match status" value="1"/>
</dbReference>
<evidence type="ECO:0000313" key="12">
    <source>
        <dbReference type="EMBL" id="PIR96051.1"/>
    </source>
</evidence>
<evidence type="ECO:0000259" key="10">
    <source>
        <dbReference type="Pfam" id="PF20258"/>
    </source>
</evidence>
<reference evidence="13" key="1">
    <citation type="submission" date="2017-09" db="EMBL/GenBank/DDBJ databases">
        <title>Depth-based differentiation of microbial function through sediment-hosted aquifers and enrichment of novel symbionts in the deep terrestrial subsurface.</title>
        <authorList>
            <person name="Probst A.J."/>
            <person name="Ladd B."/>
            <person name="Jarett J.K."/>
            <person name="Geller-Mcgrath D.E."/>
            <person name="Sieber C.M.K."/>
            <person name="Emerson J.B."/>
            <person name="Anantharaman K."/>
            <person name="Thomas B.C."/>
            <person name="Malmstrom R."/>
            <person name="Stieglmeier M."/>
            <person name="Klingl A."/>
            <person name="Woyke T."/>
            <person name="Ryan C.M."/>
            <person name="Banfield J.F."/>
        </authorList>
    </citation>
    <scope>NUCLEOTIDE SEQUENCE [LARGE SCALE GENOMIC DNA]</scope>
</reference>
<dbReference type="GO" id="GO:0000049">
    <property type="term" value="F:tRNA binding"/>
    <property type="evidence" value="ECO:0007669"/>
    <property type="project" value="UniProtKB-KW"/>
</dbReference>
<dbReference type="InterPro" id="IPR046884">
    <property type="entry name" value="MnmA-like_central"/>
</dbReference>
<dbReference type="EC" id="2.8.1.13" evidence="9"/>